<organism evidence="1 2">
    <name type="scientific">Rickenella mellea</name>
    <dbReference type="NCBI Taxonomy" id="50990"/>
    <lineage>
        <taxon>Eukaryota</taxon>
        <taxon>Fungi</taxon>
        <taxon>Dikarya</taxon>
        <taxon>Basidiomycota</taxon>
        <taxon>Agaricomycotina</taxon>
        <taxon>Agaricomycetes</taxon>
        <taxon>Hymenochaetales</taxon>
        <taxon>Rickenellaceae</taxon>
        <taxon>Rickenella</taxon>
    </lineage>
</organism>
<name>A0A4Y7PPK5_9AGAM</name>
<dbReference type="VEuPathDB" id="FungiDB:BD410DRAFT_794753"/>
<keyword evidence="2" id="KW-1185">Reference proteome</keyword>
<accession>A0A4Y7PPK5</accession>
<proteinExistence type="predicted"/>
<gene>
    <name evidence="1" type="ORF">BD410DRAFT_794753</name>
</gene>
<dbReference type="Proteomes" id="UP000294933">
    <property type="component" value="Unassembled WGS sequence"/>
</dbReference>
<sequence length="105" mass="11368">MSSNYFPNNILRGISTSKGIPPSRLSSSITSSSPILAQSKTLDPRCLLAASRLWSCEQSCAERLSFVVITPEQLNTSLSFISANFGVGGFFFATRVHVPCIQLDP</sequence>
<evidence type="ECO:0000313" key="2">
    <source>
        <dbReference type="Proteomes" id="UP000294933"/>
    </source>
</evidence>
<reference evidence="1 2" key="1">
    <citation type="submission" date="2018-06" db="EMBL/GenBank/DDBJ databases">
        <title>A transcriptomic atlas of mushroom development highlights an independent origin of complex multicellularity.</title>
        <authorList>
            <consortium name="DOE Joint Genome Institute"/>
            <person name="Krizsan K."/>
            <person name="Almasi E."/>
            <person name="Merenyi Z."/>
            <person name="Sahu N."/>
            <person name="Viragh M."/>
            <person name="Koszo T."/>
            <person name="Mondo S."/>
            <person name="Kiss B."/>
            <person name="Balint B."/>
            <person name="Kues U."/>
            <person name="Barry K."/>
            <person name="Hegedus J.C."/>
            <person name="Henrissat B."/>
            <person name="Johnson J."/>
            <person name="Lipzen A."/>
            <person name="Ohm R."/>
            <person name="Nagy I."/>
            <person name="Pangilinan J."/>
            <person name="Yan J."/>
            <person name="Xiong Y."/>
            <person name="Grigoriev I.V."/>
            <person name="Hibbett D.S."/>
            <person name="Nagy L.G."/>
        </authorList>
    </citation>
    <scope>NUCLEOTIDE SEQUENCE [LARGE SCALE GENOMIC DNA]</scope>
    <source>
        <strain evidence="1 2">SZMC22713</strain>
    </source>
</reference>
<protein>
    <submittedName>
        <fullName evidence="1">Uncharacterized protein</fullName>
    </submittedName>
</protein>
<dbReference type="EMBL" id="ML170231">
    <property type="protein sequence ID" value="TDL16951.1"/>
    <property type="molecule type" value="Genomic_DNA"/>
</dbReference>
<dbReference type="AlphaFoldDB" id="A0A4Y7PPK5"/>
<evidence type="ECO:0000313" key="1">
    <source>
        <dbReference type="EMBL" id="TDL16951.1"/>
    </source>
</evidence>